<dbReference type="HOGENOM" id="CLU_027562_17_5_11"/>
<name>F2RKW5_STRVP</name>
<reference evidence="3 4" key="1">
    <citation type="journal article" date="2011" name="BMC Genomics">
        <title>Genome-wide analysis of the role of GlnR in Streptomyces venezuelae provides new insights into global nitrogen regulation in actinomycetes.</title>
        <authorList>
            <person name="Pullan S.T."/>
            <person name="Bibb M.J."/>
            <person name="Merrick M."/>
        </authorList>
    </citation>
    <scope>NUCLEOTIDE SEQUENCE [LARGE SCALE GENOMIC DNA]</scope>
    <source>
        <strain evidence="4">ATCC 10712 / CBS 650.69 / DSM 40230 / JCM 4526 / NBRC 13096 / PD 04745</strain>
    </source>
</reference>
<evidence type="ECO:0000256" key="1">
    <source>
        <dbReference type="ARBA" id="ARBA00023125"/>
    </source>
</evidence>
<dbReference type="Gene3D" id="1.10.443.10">
    <property type="entry name" value="Intergrase catalytic core"/>
    <property type="match status" value="1"/>
</dbReference>
<dbReference type="Proteomes" id="UP000006854">
    <property type="component" value="Chromosome"/>
</dbReference>
<keyword evidence="1" id="KW-0238">DNA-binding</keyword>
<dbReference type="GO" id="GO:0015074">
    <property type="term" value="P:DNA integration"/>
    <property type="evidence" value="ECO:0007669"/>
    <property type="project" value="InterPro"/>
</dbReference>
<dbReference type="InterPro" id="IPR013762">
    <property type="entry name" value="Integrase-like_cat_sf"/>
</dbReference>
<protein>
    <recommendedName>
        <fullName evidence="5">Tyr recombinase domain-containing protein</fullName>
    </recommendedName>
</protein>
<dbReference type="OrthoDB" id="4529782at2"/>
<dbReference type="GeneID" id="93985124"/>
<evidence type="ECO:0000313" key="4">
    <source>
        <dbReference type="Proteomes" id="UP000006854"/>
    </source>
</evidence>
<dbReference type="STRING" id="953739.SVEN_2068"/>
<accession>F2RKW5</accession>
<dbReference type="InterPro" id="IPR011010">
    <property type="entry name" value="DNA_brk_join_enz"/>
</dbReference>
<dbReference type="RefSeq" id="WP_015033272.1">
    <property type="nucleotide sequence ID" value="NC_018750.1"/>
</dbReference>
<organism evidence="3 4">
    <name type="scientific">Streptomyces venezuelae (strain ATCC 10712 / CBS 650.69 / DSM 40230 / JCM 4526 / NBRC 13096 / PD 04745)</name>
    <dbReference type="NCBI Taxonomy" id="953739"/>
    <lineage>
        <taxon>Bacteria</taxon>
        <taxon>Bacillati</taxon>
        <taxon>Actinomycetota</taxon>
        <taxon>Actinomycetes</taxon>
        <taxon>Kitasatosporales</taxon>
        <taxon>Streptomycetaceae</taxon>
        <taxon>Streptomyces</taxon>
    </lineage>
</organism>
<dbReference type="AlphaFoldDB" id="F2RKW5"/>
<dbReference type="SUPFAM" id="SSF56349">
    <property type="entry name" value="DNA breaking-rejoining enzymes"/>
    <property type="match status" value="1"/>
</dbReference>
<dbReference type="Gene3D" id="1.10.150.130">
    <property type="match status" value="1"/>
</dbReference>
<evidence type="ECO:0008006" key="5">
    <source>
        <dbReference type="Google" id="ProtNLM"/>
    </source>
</evidence>
<sequence length="430" mass="48621">MAYAEKVYKVRNGKQTKQFTWKAVYKKPDGTKGTASGFPTKKTAEDWGNAQEAAIRTGRWIDPSLMQRTFGSWAREWMKGQAPRGTTTARRWDRLEAVIFPRWGNVPMSQITWYEAESWANALAIDDVSVTHALSLMSTILNGAVDAKHLLVNPLAGRRRRRTAAAKEALQAKEEAKGNQYAPPEVVLQLARRAGPLDGMHILTVAFTGLRWGESIGLHRDNALLTRSEHYDGGLFECKVLRVVEEVAEYQERLPDGSKGPLVLALEPVKTRESNRRIDVPPFLEVLLHQHLENVKTPQLFMTRSGAFWRRGNFGRQVMKPVSGGRAAAPAVRGHAQREGWEPIMPGLTMRAMRHTHDTYQAQIGVKPILEFEQAGHKYPGIKGRYQHPTPEMRRERLEGLQEIYERAMRALGWTEIWPPAEPSPQDSPK</sequence>
<dbReference type="GO" id="GO:0003677">
    <property type="term" value="F:DNA binding"/>
    <property type="evidence" value="ECO:0007669"/>
    <property type="project" value="UniProtKB-KW"/>
</dbReference>
<proteinExistence type="predicted"/>
<dbReference type="PATRIC" id="fig|953739.5.peg.4225"/>
<keyword evidence="4" id="KW-1185">Reference proteome</keyword>
<dbReference type="EMBL" id="FR845719">
    <property type="protein sequence ID" value="CCA55354.1"/>
    <property type="molecule type" value="Genomic_DNA"/>
</dbReference>
<dbReference type="eggNOG" id="COG0582">
    <property type="taxonomic scope" value="Bacteria"/>
</dbReference>
<dbReference type="GO" id="GO:0006310">
    <property type="term" value="P:DNA recombination"/>
    <property type="evidence" value="ECO:0007669"/>
    <property type="project" value="UniProtKB-KW"/>
</dbReference>
<dbReference type="KEGG" id="sve:SVEN_2068"/>
<gene>
    <name evidence="3" type="ordered locus">SVEN_2068</name>
</gene>
<keyword evidence="2" id="KW-0233">DNA recombination</keyword>
<evidence type="ECO:0000256" key="2">
    <source>
        <dbReference type="ARBA" id="ARBA00023172"/>
    </source>
</evidence>
<evidence type="ECO:0000313" key="3">
    <source>
        <dbReference type="EMBL" id="CCA55354.1"/>
    </source>
</evidence>
<dbReference type="InterPro" id="IPR010998">
    <property type="entry name" value="Integrase_recombinase_N"/>
</dbReference>